<dbReference type="InterPro" id="IPR013783">
    <property type="entry name" value="Ig-like_fold"/>
</dbReference>
<evidence type="ECO:0000256" key="1">
    <source>
        <dbReference type="ARBA" id="ARBA00022737"/>
    </source>
</evidence>
<feature type="domain" description="Ig-like" evidence="5">
    <location>
        <begin position="17"/>
        <end position="111"/>
    </location>
</feature>
<feature type="transmembrane region" description="Helical" evidence="4">
    <location>
        <begin position="692"/>
        <end position="717"/>
    </location>
</feature>
<dbReference type="FunFam" id="2.60.40.10:FF:000389">
    <property type="entry name" value="Immunoglobulin superfamily member 9B"/>
    <property type="match status" value="1"/>
</dbReference>
<sequence length="783" mass="87122">MNPVFTLRCLSLCPRPPGVHGLREEPRFVTARAGETVILGCDVSPPLDGQQPPYVVEWFKFGVPIPFFINFRYYPPHVDPEYTGRASLYGKASLQMDPVRSEDQGWYECRVLMLEQQHPTHSDSFHNGSWVHLTVNAPPTFTTTPPQYVEAKEGGNTQLSCTALGNPKPMISWLREGEELVTNSKYSVIYVERDYFPQWPVTELFVFTLSTGPPYIVSPPENITVNISQNALFTCQAEAYPGNLTYTWFWEEDNVYFKNDLKLRVRILIDGTLIIFRVKPEDAGKYTCSPSNSLGISPSASAHLTVQYPARVVNMPPVIYVPRKLPGVIRCPVDANPPVISVKWEKDGYPLRVEKFPGWSQTPDGSIRVAEATEDSLGTYTCVPYNALGTMGMSPPATLVLKDPPYFNVRPGGEYRQEAGRELVIPCAASGDPEIPTITWRKGVEAHDKVMHRTKTRGPEVFLLMFVSPPPGTSPHAPGNIHVLPSITSANVSWEPGYDGGFEQTFSVWYGPVSKRIDFGPHDWHSMPVSGSGIWLVVTGLETRTEYQFSVLAQNKLGTGPFSEVVTVNTAGSPLSTPEPLVLLTPPRCLTANRTQHGVLLTWLPPANHSSPVDRYIVEFRLGERWEVLEDLIPATETELIARDLIQESWYEFRVMAVMDDLISESSNVVGVSSTDLYAPAETVDDGLARPVVAGVVATICFLAAAVLFSTLAACFVNKQHRRKLKRKPGRMHTGRYTEYYAHAAILTPLQLPPPPPRGRDTEFDLLLLCFVCLFPVSCLFPP</sequence>
<reference evidence="7" key="2">
    <citation type="submission" date="2025-09" db="UniProtKB">
        <authorList>
            <consortium name="Ensembl"/>
        </authorList>
    </citation>
    <scope>IDENTIFICATION</scope>
</reference>
<dbReference type="SMART" id="SM00409">
    <property type="entry name" value="IG"/>
    <property type="match status" value="5"/>
</dbReference>
<dbReference type="FunFam" id="2.60.40.10:FF:000323">
    <property type="entry name" value="Immunoglobulin superfamily member 9B"/>
    <property type="match status" value="1"/>
</dbReference>
<dbReference type="InterPro" id="IPR036116">
    <property type="entry name" value="FN3_sf"/>
</dbReference>
<keyword evidence="4" id="KW-1133">Transmembrane helix</keyword>
<gene>
    <name evidence="7" type="primary">IGSF9B</name>
</gene>
<dbReference type="FunFam" id="2.60.40.10:FF:000245">
    <property type="entry name" value="protein turtle homolog B isoform X2"/>
    <property type="match status" value="1"/>
</dbReference>
<protein>
    <submittedName>
        <fullName evidence="7">Immunoglobulin superfamily member 9B</fullName>
    </submittedName>
</protein>
<evidence type="ECO:0000259" key="6">
    <source>
        <dbReference type="PROSITE" id="PS50853"/>
    </source>
</evidence>
<dbReference type="Proteomes" id="UP000694546">
    <property type="component" value="Chromosome 16"/>
</dbReference>
<dbReference type="Pfam" id="PF00041">
    <property type="entry name" value="fn3"/>
    <property type="match status" value="2"/>
</dbReference>
<dbReference type="InterPro" id="IPR036179">
    <property type="entry name" value="Ig-like_dom_sf"/>
</dbReference>
<dbReference type="CDD" id="cd00063">
    <property type="entry name" value="FN3"/>
    <property type="match status" value="2"/>
</dbReference>
<dbReference type="PROSITE" id="PS50853">
    <property type="entry name" value="FN3"/>
    <property type="match status" value="2"/>
</dbReference>
<dbReference type="InterPro" id="IPR013106">
    <property type="entry name" value="Ig_V-set"/>
</dbReference>
<feature type="domain" description="Fibronectin type-III" evidence="6">
    <location>
        <begin position="586"/>
        <end position="677"/>
    </location>
</feature>
<feature type="domain" description="Ig-like" evidence="5">
    <location>
        <begin position="405"/>
        <end position="442"/>
    </location>
</feature>
<dbReference type="InterPro" id="IPR003598">
    <property type="entry name" value="Ig_sub2"/>
</dbReference>
<keyword evidence="8" id="KW-1185">Reference proteome</keyword>
<dbReference type="SMART" id="SM00408">
    <property type="entry name" value="IGc2"/>
    <property type="match status" value="3"/>
</dbReference>
<dbReference type="Gene3D" id="2.60.40.10">
    <property type="entry name" value="Immunoglobulins"/>
    <property type="match status" value="6"/>
</dbReference>
<keyword evidence="4" id="KW-0812">Transmembrane</keyword>
<name>A0A8C5AW59_GADMO</name>
<dbReference type="GeneTree" id="ENSGT00940000155900"/>
<feature type="domain" description="Ig-like" evidence="5">
    <location>
        <begin position="309"/>
        <end position="400"/>
    </location>
</feature>
<evidence type="ECO:0000256" key="4">
    <source>
        <dbReference type="SAM" id="Phobius"/>
    </source>
</evidence>
<feature type="domain" description="Ig-like" evidence="5">
    <location>
        <begin position="214"/>
        <end position="305"/>
    </location>
</feature>
<dbReference type="Pfam" id="PF07686">
    <property type="entry name" value="V-set"/>
    <property type="match status" value="1"/>
</dbReference>
<dbReference type="InterPro" id="IPR003961">
    <property type="entry name" value="FN3_dom"/>
</dbReference>
<dbReference type="AlphaFoldDB" id="A0A8C5AW59"/>
<proteinExistence type="predicted"/>
<feature type="domain" description="Ig-like" evidence="5">
    <location>
        <begin position="139"/>
        <end position="179"/>
    </location>
</feature>
<evidence type="ECO:0000313" key="7">
    <source>
        <dbReference type="Ensembl" id="ENSGMOP00000035483.1"/>
    </source>
</evidence>
<dbReference type="InterPro" id="IPR003599">
    <property type="entry name" value="Ig_sub"/>
</dbReference>
<evidence type="ECO:0000256" key="2">
    <source>
        <dbReference type="ARBA" id="ARBA00023157"/>
    </source>
</evidence>
<organism evidence="7 8">
    <name type="scientific">Gadus morhua</name>
    <name type="common">Atlantic cod</name>
    <dbReference type="NCBI Taxonomy" id="8049"/>
    <lineage>
        <taxon>Eukaryota</taxon>
        <taxon>Metazoa</taxon>
        <taxon>Chordata</taxon>
        <taxon>Craniata</taxon>
        <taxon>Vertebrata</taxon>
        <taxon>Euteleostomi</taxon>
        <taxon>Actinopterygii</taxon>
        <taxon>Neopterygii</taxon>
        <taxon>Teleostei</taxon>
        <taxon>Neoteleostei</taxon>
        <taxon>Acanthomorphata</taxon>
        <taxon>Zeiogadaria</taxon>
        <taxon>Gadariae</taxon>
        <taxon>Gadiformes</taxon>
        <taxon>Gadoidei</taxon>
        <taxon>Gadidae</taxon>
        <taxon>Gadus</taxon>
    </lineage>
</organism>
<reference evidence="7" key="1">
    <citation type="submission" date="2025-08" db="UniProtKB">
        <authorList>
            <consortium name="Ensembl"/>
        </authorList>
    </citation>
    <scope>IDENTIFICATION</scope>
</reference>
<dbReference type="SUPFAM" id="SSF49265">
    <property type="entry name" value="Fibronectin type III"/>
    <property type="match status" value="1"/>
</dbReference>
<accession>A0A8C5AW59</accession>
<dbReference type="CDD" id="cd00096">
    <property type="entry name" value="Ig"/>
    <property type="match status" value="1"/>
</dbReference>
<evidence type="ECO:0000256" key="3">
    <source>
        <dbReference type="ARBA" id="ARBA00023319"/>
    </source>
</evidence>
<dbReference type="Pfam" id="PF13895">
    <property type="entry name" value="Ig_2"/>
    <property type="match status" value="1"/>
</dbReference>
<evidence type="ECO:0000259" key="5">
    <source>
        <dbReference type="PROSITE" id="PS50835"/>
    </source>
</evidence>
<keyword evidence="1" id="KW-0677">Repeat</keyword>
<dbReference type="SMART" id="SM00060">
    <property type="entry name" value="FN3"/>
    <property type="match status" value="3"/>
</dbReference>
<evidence type="ECO:0000313" key="8">
    <source>
        <dbReference type="Proteomes" id="UP000694546"/>
    </source>
</evidence>
<dbReference type="SUPFAM" id="SSF48726">
    <property type="entry name" value="Immunoglobulin"/>
    <property type="match status" value="4"/>
</dbReference>
<keyword evidence="4" id="KW-0472">Membrane</keyword>
<dbReference type="Pfam" id="PF13927">
    <property type="entry name" value="Ig_3"/>
    <property type="match status" value="2"/>
</dbReference>
<dbReference type="PROSITE" id="PS50835">
    <property type="entry name" value="IG_LIKE"/>
    <property type="match status" value="5"/>
</dbReference>
<keyword evidence="2" id="KW-1015">Disulfide bond</keyword>
<feature type="domain" description="Fibronectin type-III" evidence="6">
    <location>
        <begin position="477"/>
        <end position="573"/>
    </location>
</feature>
<dbReference type="PANTHER" id="PTHR44170:SF51">
    <property type="entry name" value="IMMUNOGLOBULIN SUPERFAMILY MEMBER 9B"/>
    <property type="match status" value="1"/>
</dbReference>
<dbReference type="InterPro" id="IPR007110">
    <property type="entry name" value="Ig-like_dom"/>
</dbReference>
<dbReference type="FunFam" id="2.60.40.10:FF:000226">
    <property type="entry name" value="protein turtle homolog B"/>
    <property type="match status" value="1"/>
</dbReference>
<dbReference type="PANTHER" id="PTHR44170">
    <property type="entry name" value="PROTEIN SIDEKICK"/>
    <property type="match status" value="1"/>
</dbReference>
<dbReference type="GO" id="GO:0098609">
    <property type="term" value="P:cell-cell adhesion"/>
    <property type="evidence" value="ECO:0007669"/>
    <property type="project" value="TreeGrafter"/>
</dbReference>
<keyword evidence="3" id="KW-0393">Immunoglobulin domain</keyword>
<dbReference type="Ensembl" id="ENSGMOT00000032314.1">
    <property type="protein sequence ID" value="ENSGMOP00000035483.1"/>
    <property type="gene ID" value="ENSGMOG00000010464.2"/>
</dbReference>